<protein>
    <submittedName>
        <fullName evidence="1">CPSF A domain-containing protein</fullName>
    </submittedName>
</protein>
<proteinExistence type="predicted"/>
<comment type="caution">
    <text evidence="1">The sequence shown here is derived from an EMBL/GenBank/DDBJ whole genome shotgun (WGS) entry which is preliminary data.</text>
</comment>
<reference evidence="2" key="1">
    <citation type="journal article" date="2023" name="Hortic. Res.">
        <title>A chromosome-level phased genome enabling allele-level studies in sweet orange: a case study on citrus Huanglongbing tolerance.</title>
        <authorList>
            <person name="Wu B."/>
            <person name="Yu Q."/>
            <person name="Deng Z."/>
            <person name="Duan Y."/>
            <person name="Luo F."/>
            <person name="Gmitter F. Jr."/>
        </authorList>
    </citation>
    <scope>NUCLEOTIDE SEQUENCE [LARGE SCALE GENOMIC DNA]</scope>
    <source>
        <strain evidence="2">cv. Valencia</strain>
    </source>
</reference>
<evidence type="ECO:0000313" key="1">
    <source>
        <dbReference type="EMBL" id="KAH9737720.1"/>
    </source>
</evidence>
<evidence type="ECO:0000313" key="2">
    <source>
        <dbReference type="Proteomes" id="UP000829398"/>
    </source>
</evidence>
<dbReference type="EMBL" id="CM039175">
    <property type="protein sequence ID" value="KAH9737720.1"/>
    <property type="molecule type" value="Genomic_DNA"/>
</dbReference>
<dbReference type="Proteomes" id="UP000829398">
    <property type="component" value="Chromosome 6"/>
</dbReference>
<name>A0ACB8JYY1_CITSI</name>
<keyword evidence="2" id="KW-1185">Reference proteome</keyword>
<accession>A0ACB8JYY1</accession>
<gene>
    <name evidence="1" type="ORF">KPL71_018537</name>
</gene>
<sequence>MAVSEEVCSTAKSRSSPSSSSAPAPPPRNIHYLAKCVLKGSVVLQVAHGHLRSPTSNDVVFGKETSIELVIIGEDGIVQSVCEQAVFGTIKDLAVVPWNDKFNAQNSQVMGKDLLVVISDSGKLSFLAFCNEMHSGCFIAVSAYEDRLGLFSLSMSSGSDIIDKKICYPSESEVDTSASRIAQKNRISGTIWSMCFISTDPRQPSKEHNPILAIILNRRGALLNELLLVGWNIREHAISVLSCFFEAGPLAHSVVEVPRSYGFAFVFRIGDALLMDLRDPHNPSCVYRTSLNFLPPALEEQNFVDESCRVHDVDDEGLFNVAACALLELRDYDPMCIDSDSGNAKEPSKHVCSWSWEPKTDKIPKMVFCVDTGEFFMIEIAFGSDGLKVHLSECLYKGPPCKAILWVEGRFLSAFVEMGDGMVLKEENGRLVYTSPIQNIAPILDMSVVDYHDEKRDQMFACCGVAPEGSLRIIRSGISLEKLLRTAPIYQGITGTWTVRMKVSDPYHSFLVLSFVEETRVLRVGLNFTDVTDSVGFRPDVCTLACGLVADGLLVQIHQNAVRLCIPTMVAHSGGIPLSYPVCTSWFPEHVSISLGAVAHNMIIVSTSNPCFLFILGVRSLSVSHYEIYEMQHMRLQSELSCISIPQKHPERRKSSSPISLVSNSSVPALPAGVIIGYTFVIGTHRPSVEVLSFVPKEGLRVLASGSIVLTNTMGTAISGCIPQDVRLVLADQFYVLAGLRNGMLLRFEWPPDSNIPSSVVPIHSPISATFRSTENIRSGIAATSSFGSEMSAFNLTEESKDELPINLQLIATRHIGITPVFLVPLSDSLDADMIALSDRPWLLQTARHSLAYTSISFQPSTHATPVCSVECPKGILFVAENSLNLELTIKLGELRHGVDNVTKYFNSLKRLWQDLDLFNDYEWKSTADYNHNKKMVEDYRIYKFLARLNVDFDEVRGRILGRQPLPAIGEVFAETQQQADQNPSQTLPNIVDSQIGGETLQKNKNIPEPEYLVYTRKRTGQRNKDQPTILPQSQSESLEKGPSDSGSFYLSPVPSNPNLVSVLPSSLSPSIIEPKDHDIPIAIRKGVRKCTQHPIAKYLSYDRLSNSYRAIISNVSDLFVPRTIKEALDEPSWKLAVMEEMNALEKNGAWELVNLPKNKKTVGCKWVFNIKCKADGSVERNRARLVAKGFTQTLRIDYQETFALVAEMNSIRLEKLKKELAKDFEIKDLGALKYFLGMEIARSKEGIFVTQRKYTIDLLSETGLLGCRAAETPTDPILKLQHAKAEKVGNIEQFQRLVGRLIYLSHTRPDIAFAVSRVSQFMHSPGQEHFEAAFGILRYLKGTPGKGLLFKKQGHLQVEVYTDADWARSIIDRKSPLVEMVHNKRLNVRKFHLGGTPKKVLYHSESRLLIVMRTELNNDTCSSDICCVDPLSGSVLSSFKLELGETGKSMELVRVGHEQVLVVGTSLSSGPAIMPSGEAESTKGRLIVLCIEHMQNSDCGSMTFCSKAGSSSQRTSPFREIVGYATEQLSSSSLCSSPDDASCDGIKLEETETWQLRLAYSTTWPGMVLAICPYLDRYFLASAGNARVRRFAVGRTRFMIMLLTAHFTRIAVGDCRDGILFYSYHEDARKLEQIYCDPSQRLVADCVLMDVDTAVVSDRKGSIAVLSCSDRLEDNASPECNLTLNCAYHMGEIAVSIRKGSFIYKLPADDALGDCLASFESSQTTIIASTLLGSIVIFIPISSEEYELLEAVQARLAIHPLTAPLLGNDHSEFRSRENPVGVPKILDGDMLSQFLELTSTQQEAVLSFTLGSFDTIKASSKLPPSSPIPVNQVVQLLERVHYALN</sequence>
<organism evidence="1 2">
    <name type="scientific">Citrus sinensis</name>
    <name type="common">Sweet orange</name>
    <name type="synonym">Citrus aurantium var. sinensis</name>
    <dbReference type="NCBI Taxonomy" id="2711"/>
    <lineage>
        <taxon>Eukaryota</taxon>
        <taxon>Viridiplantae</taxon>
        <taxon>Streptophyta</taxon>
        <taxon>Embryophyta</taxon>
        <taxon>Tracheophyta</taxon>
        <taxon>Spermatophyta</taxon>
        <taxon>Magnoliopsida</taxon>
        <taxon>eudicotyledons</taxon>
        <taxon>Gunneridae</taxon>
        <taxon>Pentapetalae</taxon>
        <taxon>rosids</taxon>
        <taxon>malvids</taxon>
        <taxon>Sapindales</taxon>
        <taxon>Rutaceae</taxon>
        <taxon>Aurantioideae</taxon>
        <taxon>Citrus</taxon>
    </lineage>
</organism>